<dbReference type="Gene3D" id="2.60.40.10">
    <property type="entry name" value="Immunoglobulins"/>
    <property type="match status" value="1"/>
</dbReference>
<evidence type="ECO:0000313" key="8">
    <source>
        <dbReference type="Proteomes" id="UP001165367"/>
    </source>
</evidence>
<keyword evidence="8" id="KW-1185">Reference proteome</keyword>
<dbReference type="SUPFAM" id="SSF63829">
    <property type="entry name" value="Calcium-dependent phosphotriesterase"/>
    <property type="match status" value="1"/>
</dbReference>
<dbReference type="InterPro" id="IPR011123">
    <property type="entry name" value="Y_Y_Y"/>
</dbReference>
<gene>
    <name evidence="7" type="ORF">LZZ85_07230</name>
</gene>
<keyword evidence="4" id="KW-1133">Transmembrane helix</keyword>
<feature type="transmembrane region" description="Helical" evidence="4">
    <location>
        <begin position="772"/>
        <end position="793"/>
    </location>
</feature>
<dbReference type="SUPFAM" id="SSF55874">
    <property type="entry name" value="ATPase domain of HSP90 chaperone/DNA topoisomerase II/histidine kinase"/>
    <property type="match status" value="1"/>
</dbReference>
<accession>A0ABS9KP12</accession>
<keyword evidence="4" id="KW-0812">Transmembrane</keyword>
<dbReference type="InterPro" id="IPR011047">
    <property type="entry name" value="Quinoprotein_ADH-like_sf"/>
</dbReference>
<dbReference type="PANTHER" id="PTHR43547:SF2">
    <property type="entry name" value="HYBRID SIGNAL TRANSDUCTION HISTIDINE KINASE C"/>
    <property type="match status" value="1"/>
</dbReference>
<dbReference type="Gene3D" id="3.30.565.10">
    <property type="entry name" value="Histidine kinase-like ATPase, C-terminal domain"/>
    <property type="match status" value="1"/>
</dbReference>
<dbReference type="SMART" id="SM00387">
    <property type="entry name" value="HATPase_c"/>
    <property type="match status" value="1"/>
</dbReference>
<evidence type="ECO:0000256" key="1">
    <source>
        <dbReference type="ARBA" id="ARBA00000085"/>
    </source>
</evidence>
<dbReference type="SUPFAM" id="SSF47384">
    <property type="entry name" value="Homodimeric domain of signal transducing histidine kinase"/>
    <property type="match status" value="1"/>
</dbReference>
<dbReference type="InterPro" id="IPR011110">
    <property type="entry name" value="Reg_prop"/>
</dbReference>
<dbReference type="GO" id="GO:0005524">
    <property type="term" value="F:ATP binding"/>
    <property type="evidence" value="ECO:0007669"/>
    <property type="project" value="UniProtKB-KW"/>
</dbReference>
<evidence type="ECO:0000256" key="3">
    <source>
        <dbReference type="ARBA" id="ARBA00022553"/>
    </source>
</evidence>
<dbReference type="Pfam" id="PF02518">
    <property type="entry name" value="HATPase_c"/>
    <property type="match status" value="1"/>
</dbReference>
<sequence>MKRLSTVIVLMLTIGFADAQSYYFTHYQVENGLSNNAVISSLQDHNGFLWFGTKDGLNRFDGYSFKIFRYEAGDSNSIGSNYIYSLHEGRSGVLWVGCDRGLFAYDATTESFRKVKGAPETEILDIQEDPKGGIWFVSRLILYYHDPKTGSLQAYDQPGHLTVSSVCSTDNGECWASSSNGTVHRLREEGPDRQGLNVFDHSGPSGNNWIEKICDAGNGKILVGTSKQGAKLLDTKSGTYKDILRHTADEPEIFVRDFIRQSDHEFWIATESGIFIYNDVTGKYTNLKKNYNNPYSISDNAIYTFCKDKEGGIWAGTYFGGVNYYPKQYTSFKKFFPQSGGTSVSGNAVREIVSDHDGNLWIGTEDAGLNKLITSSATFTHFNSLHTNYTSASNIHGLLAYNNELWVGTFHRGLDVLDIKTGQKLRHYSTATHKLQSDFVFCFLKTKQGKLIVATDRGLSYYNPQTDNFDNTTGAPENFYTFLYEDVQGIIWAGTYADGVHWFDPKTGRNGHYRYEPGKQGSLGGNRVNWIFEDSHRKLWIATEGGLCKLNEKQQAFTTYTTRNGFPSNIMYAVLEDSQQNFWVSTSKGLVRFSPVNANITVFTRAHGLLNDQFNYNSAYKDPKGRMYFGSVKGLISFHPDEFVRNNFDLPVYITGFQVYDKELAINKKGSPLEKSITYTNTITLTHNQSSFSIDFAALSFTAPDMTEYAYKMDGLNKDWTYLKTNRKAYFTKLSPGTYVFTVKASNSGGEWNCQPATLTIRILPPFWASRWAYLLYTVTAVALVLFLVRSYHRRTEEKNRRKLEFLEHEKEKEIYQAKIEFFTNVAHEIRTPLTLIKGPMEKVMKQIETVPAVSNNLQIMKRNTDRLLDLTTQLLDFRKTETKGFSLNFVKANISELITDAHLRFKPAAEQKRLVFTIEIPAVFNAYVDTEAFNKIMSNLLDNAVKYAESYVHIKMPVENEQDASFKIEVENDGYIIPADMKEKIFESFFRIKENGKQSGTGIGLALARSLAELHKGSLHLKEPSGTMNVFVLTLPVHQEIEFNLSR</sequence>
<dbReference type="SMART" id="SM00388">
    <property type="entry name" value="HisKA"/>
    <property type="match status" value="1"/>
</dbReference>
<keyword evidence="7" id="KW-0547">Nucleotide-binding</keyword>
<dbReference type="PRINTS" id="PR00344">
    <property type="entry name" value="BCTRLSENSOR"/>
</dbReference>
<reference evidence="7" key="1">
    <citation type="submission" date="2022-01" db="EMBL/GenBank/DDBJ databases">
        <authorList>
            <person name="Jo J.-H."/>
            <person name="Im W.-T."/>
        </authorList>
    </citation>
    <scope>NUCLEOTIDE SEQUENCE</scope>
    <source>
        <strain evidence="7">NA20</strain>
    </source>
</reference>
<organism evidence="7 8">
    <name type="scientific">Terrimonas ginsenosidimutans</name>
    <dbReference type="NCBI Taxonomy" id="2908004"/>
    <lineage>
        <taxon>Bacteria</taxon>
        <taxon>Pseudomonadati</taxon>
        <taxon>Bacteroidota</taxon>
        <taxon>Chitinophagia</taxon>
        <taxon>Chitinophagales</taxon>
        <taxon>Chitinophagaceae</taxon>
        <taxon>Terrimonas</taxon>
    </lineage>
</organism>
<dbReference type="Gene3D" id="1.10.287.130">
    <property type="match status" value="1"/>
</dbReference>
<evidence type="ECO:0000256" key="2">
    <source>
        <dbReference type="ARBA" id="ARBA00012438"/>
    </source>
</evidence>
<comment type="caution">
    <text evidence="7">The sequence shown here is derived from an EMBL/GenBank/DDBJ whole genome shotgun (WGS) entry which is preliminary data.</text>
</comment>
<keyword evidence="4" id="KW-0472">Membrane</keyword>
<dbReference type="CDD" id="cd00082">
    <property type="entry name" value="HisKA"/>
    <property type="match status" value="1"/>
</dbReference>
<dbReference type="InterPro" id="IPR005467">
    <property type="entry name" value="His_kinase_dom"/>
</dbReference>
<evidence type="ECO:0000256" key="4">
    <source>
        <dbReference type="SAM" id="Phobius"/>
    </source>
</evidence>
<proteinExistence type="predicted"/>
<dbReference type="RefSeq" id="WP_237870117.1">
    <property type="nucleotide sequence ID" value="NZ_JAKLTR010000003.1"/>
</dbReference>
<name>A0ABS9KP12_9BACT</name>
<dbReference type="InterPro" id="IPR004358">
    <property type="entry name" value="Sig_transdc_His_kin-like_C"/>
</dbReference>
<feature type="signal peptide" evidence="5">
    <location>
        <begin position="1"/>
        <end position="19"/>
    </location>
</feature>
<evidence type="ECO:0000256" key="5">
    <source>
        <dbReference type="SAM" id="SignalP"/>
    </source>
</evidence>
<dbReference type="Pfam" id="PF00512">
    <property type="entry name" value="HisKA"/>
    <property type="match status" value="1"/>
</dbReference>
<keyword evidence="7" id="KW-0067">ATP-binding</keyword>
<dbReference type="Proteomes" id="UP001165367">
    <property type="component" value="Unassembled WGS sequence"/>
</dbReference>
<dbReference type="Gene3D" id="2.130.10.10">
    <property type="entry name" value="YVTN repeat-like/Quinoprotein amine dehydrogenase"/>
    <property type="match status" value="2"/>
</dbReference>
<dbReference type="PANTHER" id="PTHR43547">
    <property type="entry name" value="TWO-COMPONENT HISTIDINE KINASE"/>
    <property type="match status" value="1"/>
</dbReference>
<protein>
    <recommendedName>
        <fullName evidence="2">histidine kinase</fullName>
        <ecNumber evidence="2">2.7.13.3</ecNumber>
    </recommendedName>
</protein>
<dbReference type="InterPro" id="IPR013783">
    <property type="entry name" value="Ig-like_fold"/>
</dbReference>
<feature type="chain" id="PRO_5045758779" description="histidine kinase" evidence="5">
    <location>
        <begin position="20"/>
        <end position="1048"/>
    </location>
</feature>
<evidence type="ECO:0000259" key="6">
    <source>
        <dbReference type="PROSITE" id="PS50109"/>
    </source>
</evidence>
<dbReference type="PROSITE" id="PS50109">
    <property type="entry name" value="HIS_KIN"/>
    <property type="match status" value="1"/>
</dbReference>
<dbReference type="SUPFAM" id="SSF50998">
    <property type="entry name" value="Quinoprotein alcohol dehydrogenase-like"/>
    <property type="match status" value="1"/>
</dbReference>
<dbReference type="EMBL" id="JAKLTR010000003">
    <property type="protein sequence ID" value="MCG2614067.1"/>
    <property type="molecule type" value="Genomic_DNA"/>
</dbReference>
<keyword evidence="3" id="KW-0597">Phosphoprotein</keyword>
<dbReference type="InterPro" id="IPR003661">
    <property type="entry name" value="HisK_dim/P_dom"/>
</dbReference>
<keyword evidence="5" id="KW-0732">Signal</keyword>
<evidence type="ECO:0000313" key="7">
    <source>
        <dbReference type="EMBL" id="MCG2614067.1"/>
    </source>
</evidence>
<comment type="catalytic activity">
    <reaction evidence="1">
        <text>ATP + protein L-histidine = ADP + protein N-phospho-L-histidine.</text>
        <dbReference type="EC" id="2.7.13.3"/>
    </reaction>
</comment>
<dbReference type="InterPro" id="IPR003594">
    <property type="entry name" value="HATPase_dom"/>
</dbReference>
<dbReference type="InterPro" id="IPR015943">
    <property type="entry name" value="WD40/YVTN_repeat-like_dom_sf"/>
</dbReference>
<dbReference type="InterPro" id="IPR036890">
    <property type="entry name" value="HATPase_C_sf"/>
</dbReference>
<dbReference type="EC" id="2.7.13.3" evidence="2"/>
<dbReference type="Pfam" id="PF07494">
    <property type="entry name" value="Reg_prop"/>
    <property type="match status" value="5"/>
</dbReference>
<dbReference type="InterPro" id="IPR036097">
    <property type="entry name" value="HisK_dim/P_sf"/>
</dbReference>
<dbReference type="Pfam" id="PF07495">
    <property type="entry name" value="Y_Y_Y"/>
    <property type="match status" value="1"/>
</dbReference>
<feature type="domain" description="Histidine kinase" evidence="6">
    <location>
        <begin position="825"/>
        <end position="1040"/>
    </location>
</feature>